<dbReference type="Gene3D" id="2.60.40.3500">
    <property type="match status" value="1"/>
</dbReference>
<name>A0A7J0BIL5_9BACT</name>
<dbReference type="EMBL" id="BLVO01000013">
    <property type="protein sequence ID" value="GFM33081.1"/>
    <property type="molecule type" value="Genomic_DNA"/>
</dbReference>
<proteinExistence type="predicted"/>
<evidence type="ECO:0000313" key="4">
    <source>
        <dbReference type="Proteomes" id="UP000503840"/>
    </source>
</evidence>
<evidence type="ECO:0000313" key="3">
    <source>
        <dbReference type="EMBL" id="GFM33081.1"/>
    </source>
</evidence>
<sequence length="294" mass="30603">MNKNIAMLILSVVLLAMILIVLNQWAFGPSSAPQSGAEFSDILKKSPVVKVPQDAPGVRIPVGNQSEAEATMGATAENGQASMASGSSAAPVVEQPQAAIQPESRSETESGAMKQAPQPVQAVRPEPVISAQAKPVQEKPAQVAKPAQTAKQAAPVKKETAQAAPKAEAAKKADTAKPAAQAAPKASASKPAVNALQLVSFSVNGNTGVLEIVATGAFDYKVFSLKQPQRIVIDLNGNFEKLTAPSLKANALVSGVRLARHEKSVRIVMDVPGTVSRSWDAVQSASNKLRVKVK</sequence>
<accession>A0A7J0BIL5</accession>
<keyword evidence="4" id="KW-1185">Reference proteome</keyword>
<evidence type="ECO:0000259" key="2">
    <source>
        <dbReference type="Pfam" id="PF11741"/>
    </source>
</evidence>
<feature type="compositionally biased region" description="Low complexity" evidence="1">
    <location>
        <begin position="176"/>
        <end position="188"/>
    </location>
</feature>
<dbReference type="Pfam" id="PF11741">
    <property type="entry name" value="AMIN"/>
    <property type="match status" value="1"/>
</dbReference>
<dbReference type="AlphaFoldDB" id="A0A7J0BIL5"/>
<feature type="compositionally biased region" description="Low complexity" evidence="1">
    <location>
        <begin position="81"/>
        <end position="90"/>
    </location>
</feature>
<organism evidence="3 4">
    <name type="scientific">Desulfovibrio subterraneus</name>
    <dbReference type="NCBI Taxonomy" id="2718620"/>
    <lineage>
        <taxon>Bacteria</taxon>
        <taxon>Pseudomonadati</taxon>
        <taxon>Thermodesulfobacteriota</taxon>
        <taxon>Desulfovibrionia</taxon>
        <taxon>Desulfovibrionales</taxon>
        <taxon>Desulfovibrionaceae</taxon>
        <taxon>Desulfovibrio</taxon>
    </lineage>
</organism>
<dbReference type="Proteomes" id="UP000503840">
    <property type="component" value="Unassembled WGS sequence"/>
</dbReference>
<feature type="domain" description="AMIN" evidence="2">
    <location>
        <begin position="204"/>
        <end position="278"/>
    </location>
</feature>
<dbReference type="RefSeq" id="WP_174404770.1">
    <property type="nucleotide sequence ID" value="NZ_BLVO01000013.1"/>
</dbReference>
<dbReference type="InterPro" id="IPR021731">
    <property type="entry name" value="AMIN_dom"/>
</dbReference>
<gene>
    <name evidence="3" type="ORF">DSM101010T_14460</name>
</gene>
<reference evidence="3 4" key="1">
    <citation type="submission" date="2020-05" db="EMBL/GenBank/DDBJ databases">
        <title>Draft genome sequence of Desulfovibrio sp. strain HN2T.</title>
        <authorList>
            <person name="Ueno A."/>
            <person name="Tamazawa S."/>
            <person name="Tamamura S."/>
            <person name="Murakami T."/>
            <person name="Kiyama T."/>
            <person name="Inomata H."/>
            <person name="Amano Y."/>
            <person name="Miyakawa K."/>
            <person name="Tamaki H."/>
            <person name="Naganuma T."/>
            <person name="Kaneko K."/>
        </authorList>
    </citation>
    <scope>NUCLEOTIDE SEQUENCE [LARGE SCALE GENOMIC DNA]</scope>
    <source>
        <strain evidence="3 4">HN2</strain>
    </source>
</reference>
<evidence type="ECO:0000256" key="1">
    <source>
        <dbReference type="SAM" id="MobiDB-lite"/>
    </source>
</evidence>
<feature type="compositionally biased region" description="Low complexity" evidence="1">
    <location>
        <begin position="139"/>
        <end position="167"/>
    </location>
</feature>
<feature type="region of interest" description="Disordered" evidence="1">
    <location>
        <begin position="79"/>
        <end position="188"/>
    </location>
</feature>
<comment type="caution">
    <text evidence="3">The sequence shown here is derived from an EMBL/GenBank/DDBJ whole genome shotgun (WGS) entry which is preliminary data.</text>
</comment>
<protein>
    <submittedName>
        <fullName evidence="3">AMIN domain-containing protein</fullName>
    </submittedName>
</protein>